<name>A0A858SSR7_9RHOB</name>
<accession>A0A858SSR7</accession>
<dbReference type="InterPro" id="IPR022472">
    <property type="entry name" value="VPLPA-CTERM"/>
</dbReference>
<keyword evidence="1" id="KW-0812">Transmembrane</keyword>
<evidence type="ECO:0000313" key="3">
    <source>
        <dbReference type="EMBL" id="QJF50743.1"/>
    </source>
</evidence>
<dbReference type="Proteomes" id="UP000503308">
    <property type="component" value="Chromosome"/>
</dbReference>
<feature type="transmembrane region" description="Helical" evidence="1">
    <location>
        <begin position="209"/>
        <end position="228"/>
    </location>
</feature>
<evidence type="ECO:0000313" key="4">
    <source>
        <dbReference type="Proteomes" id="UP000503308"/>
    </source>
</evidence>
<feature type="chain" id="PRO_5032899363" evidence="2">
    <location>
        <begin position="22"/>
        <end position="235"/>
    </location>
</feature>
<proteinExistence type="predicted"/>
<evidence type="ECO:0000256" key="2">
    <source>
        <dbReference type="SAM" id="SignalP"/>
    </source>
</evidence>
<dbReference type="EMBL" id="CP048788">
    <property type="protein sequence ID" value="QJF50743.1"/>
    <property type="molecule type" value="Genomic_DNA"/>
</dbReference>
<dbReference type="AlphaFoldDB" id="A0A858SSR7"/>
<keyword evidence="1" id="KW-0472">Membrane</keyword>
<evidence type="ECO:0000256" key="1">
    <source>
        <dbReference type="SAM" id="Phobius"/>
    </source>
</evidence>
<feature type="signal peptide" evidence="2">
    <location>
        <begin position="1"/>
        <end position="21"/>
    </location>
</feature>
<dbReference type="NCBIfam" id="TIGR03370">
    <property type="entry name" value="VPLPA-CTERM"/>
    <property type="match status" value="1"/>
</dbReference>
<dbReference type="NCBIfam" id="TIGR02595">
    <property type="entry name" value="PEP_CTERM"/>
    <property type="match status" value="1"/>
</dbReference>
<keyword evidence="2" id="KW-0732">Signal</keyword>
<gene>
    <name evidence="3" type="ORF">G3256_06010</name>
</gene>
<keyword evidence="1" id="KW-1133">Transmembrane helix</keyword>
<protein>
    <submittedName>
        <fullName evidence="3">VPLPA-CTERM sorting domain-containing protein</fullName>
    </submittedName>
</protein>
<keyword evidence="4" id="KW-1185">Reference proteome</keyword>
<dbReference type="RefSeq" id="WP_169639958.1">
    <property type="nucleotide sequence ID" value="NZ_CP048788.1"/>
</dbReference>
<sequence length="235" mass="24068">MNKTITAAAVALTMSATGAFAATFDGLIDFSGFNNNDSVTQLDLGGGIFADLEIVNGFGATSFAGDARIFDTTPGGPAVNNANDPDLVADPFANSAGGEGRSFGNALIIQERASISAPTGPDDERRGGVIFFDFGTAKIDLLSLFYLDGEEGFSVEANMAELGSGAGTDDQFTFLDFSSNADAKGISRFAVVFNGSGAIGEIEVGLSAVPVPAGLPLLLTAFGAFAVVRRKRKVA</sequence>
<organism evidence="3 4">
    <name type="scientific">Roseobacter ponti</name>
    <dbReference type="NCBI Taxonomy" id="1891787"/>
    <lineage>
        <taxon>Bacteria</taxon>
        <taxon>Pseudomonadati</taxon>
        <taxon>Pseudomonadota</taxon>
        <taxon>Alphaproteobacteria</taxon>
        <taxon>Rhodobacterales</taxon>
        <taxon>Roseobacteraceae</taxon>
        <taxon>Roseobacter</taxon>
    </lineage>
</organism>
<dbReference type="InterPro" id="IPR013424">
    <property type="entry name" value="Ice-binding_C"/>
</dbReference>
<dbReference type="KEGG" id="rpon:G3256_06010"/>
<reference evidence="3 4" key="1">
    <citation type="submission" date="2020-02" db="EMBL/GenBank/DDBJ databases">
        <title>Genome sequence of Roseobacter ponti.</title>
        <authorList>
            <person name="Hollensteiner J."/>
            <person name="Schneider D."/>
            <person name="Poehlein A."/>
            <person name="Daniel R."/>
        </authorList>
    </citation>
    <scope>NUCLEOTIDE SEQUENCE [LARGE SCALE GENOMIC DNA]</scope>
    <source>
        <strain evidence="3 4">DSM 106830</strain>
    </source>
</reference>